<feature type="domain" description="C2H2-type" evidence="10">
    <location>
        <begin position="549"/>
        <end position="576"/>
    </location>
</feature>
<evidence type="ECO:0000259" key="10">
    <source>
        <dbReference type="PROSITE" id="PS50157"/>
    </source>
</evidence>
<dbReference type="Pfam" id="PF01352">
    <property type="entry name" value="KRAB"/>
    <property type="match status" value="1"/>
</dbReference>
<feature type="domain" description="C2H2-type" evidence="10">
    <location>
        <begin position="605"/>
        <end position="632"/>
    </location>
</feature>
<dbReference type="FunFam" id="3.30.160.60:FF:000352">
    <property type="entry name" value="zinc finger protein 3 homolog"/>
    <property type="match status" value="1"/>
</dbReference>
<keyword evidence="7" id="KW-0539">Nucleus</keyword>
<dbReference type="InterPro" id="IPR036051">
    <property type="entry name" value="KRAB_dom_sf"/>
</dbReference>
<feature type="compositionally biased region" description="Polar residues" evidence="9">
    <location>
        <begin position="194"/>
        <end position="213"/>
    </location>
</feature>
<dbReference type="GO" id="GO:0006355">
    <property type="term" value="P:regulation of DNA-templated transcription"/>
    <property type="evidence" value="ECO:0007669"/>
    <property type="project" value="InterPro"/>
</dbReference>
<dbReference type="GO" id="GO:0031981">
    <property type="term" value="C:nuclear lumen"/>
    <property type="evidence" value="ECO:0007669"/>
    <property type="project" value="UniProtKB-ARBA"/>
</dbReference>
<feature type="domain" description="C2H2-type" evidence="10">
    <location>
        <begin position="577"/>
        <end position="604"/>
    </location>
</feature>
<feature type="domain" description="C2H2-type" evidence="10">
    <location>
        <begin position="493"/>
        <end position="520"/>
    </location>
</feature>
<dbReference type="Gene3D" id="3.30.160.60">
    <property type="entry name" value="Classic Zinc Finger"/>
    <property type="match status" value="11"/>
</dbReference>
<comment type="similarity">
    <text evidence="2">Belongs to the krueppel C2H2-type zinc-finger protein family.</text>
</comment>
<feature type="domain" description="C2H2-type" evidence="10">
    <location>
        <begin position="437"/>
        <end position="464"/>
    </location>
</feature>
<dbReference type="PROSITE" id="PS50157">
    <property type="entry name" value="ZINC_FINGER_C2H2_2"/>
    <property type="match status" value="11"/>
</dbReference>
<evidence type="ECO:0000256" key="1">
    <source>
        <dbReference type="ARBA" id="ARBA00004123"/>
    </source>
</evidence>
<dbReference type="AlphaFoldDB" id="A0A4X1T095"/>
<evidence type="ECO:0000256" key="9">
    <source>
        <dbReference type="SAM" id="MobiDB-lite"/>
    </source>
</evidence>
<feature type="region of interest" description="Disordered" evidence="9">
    <location>
        <begin position="676"/>
        <end position="702"/>
    </location>
</feature>
<dbReference type="FunFam" id="3.30.160.60:FF:001119">
    <property type="entry name" value="zinc finger protein 408"/>
    <property type="match status" value="5"/>
</dbReference>
<dbReference type="Pfam" id="PF00096">
    <property type="entry name" value="zf-C2H2"/>
    <property type="match status" value="5"/>
</dbReference>
<keyword evidence="4" id="KW-0677">Repeat</keyword>
<dbReference type="Ensembl" id="ENSSSCT00070010518.1">
    <property type="protein sequence ID" value="ENSSSCP00070008639.1"/>
    <property type="gene ID" value="ENSSSCG00070005526.1"/>
</dbReference>
<dbReference type="SUPFAM" id="SSF57667">
    <property type="entry name" value="beta-beta-alpha zinc fingers"/>
    <property type="match status" value="6"/>
</dbReference>
<dbReference type="FunFam" id="3.30.160.60:FF:000295">
    <property type="entry name" value="zinc finger protein 19"/>
    <property type="match status" value="1"/>
</dbReference>
<dbReference type="SUPFAM" id="SSF109640">
    <property type="entry name" value="KRAB domain (Kruppel-associated box)"/>
    <property type="match status" value="1"/>
</dbReference>
<feature type="compositionally biased region" description="Polar residues" evidence="9">
    <location>
        <begin position="676"/>
        <end position="696"/>
    </location>
</feature>
<sequence>PDFGTWHVPFPFQGLLTFEDVAIDFSPEEWECLDLGQRHLYRDVMLEICRHLVSLGEDPFLPEFLFSHWVGFACVQKHFIFHSSPQWRCYRHPESFLCCYDAHAPHGAFIHKENIAAKRDQGSKSNCEKLHFKSVPLAEKYIFVSKDPCYLLKHRSSLKVNLENQDHPSTNDDAKHEGMLGRNIHSNIYEHQRFQNGGQPPQSDQIGRSNSKGSSIFNQQIFPHCSDNPNVDTNGEVLFQPSSINVCDNTVNFDQHAMCTKVSKAFSKSCLFSNYKSIHTGRRSDACVESQTNFDPDSNLMKHQGTQFSEKHQASRLTQHQHHPTRKEGCRCEECAKVSFTRHRLIHTAEKPHKCTECGKAFRRRACLSEHQRIHTGERPYKCKECGKAFRRRSHLFEHQTIHTGEKPYKCTECGKAFHCHSHLTQHLNSHTGEKPYECMECGKAFHWHSHLTRHLSSHAEEKPYRCTECGKGFTWNSSLTQHLRSHTGERPHKCTECGKAFCCRSHLTQHLSSHTGEKPYKCTQCGKGFNRQSHVTEHLRSHTGEKPHKCTECGKAFRCHSHLTEHLRSHTGEKPYKCTECGKAFHRQCHLTGHLRSHTGEKPYKCTECGKAFRCRSHLTDHQSSHTGEKPHKCRECGKAFNWHSSLTRHLSSHDEEKPHKCSQSRDLIEAVTTSLYHSHSNAGSEPSLQPTPQLRATPDP</sequence>
<feature type="domain" description="C2H2-type" evidence="10">
    <location>
        <begin position="521"/>
        <end position="548"/>
    </location>
</feature>
<dbReference type="PANTHER" id="PTHR23234:SF10">
    <property type="entry name" value="RIKEN CDNA 6720489N17 GENE-RELATED"/>
    <property type="match status" value="1"/>
</dbReference>
<dbReference type="FunFam" id="3.30.160.60:FF:002090">
    <property type="entry name" value="Zinc finger protein 473"/>
    <property type="match status" value="1"/>
</dbReference>
<name>A0A4X1T095_PIG</name>
<dbReference type="InterPro" id="IPR036236">
    <property type="entry name" value="Znf_C2H2_sf"/>
</dbReference>
<evidence type="ECO:0000256" key="2">
    <source>
        <dbReference type="ARBA" id="ARBA00006991"/>
    </source>
</evidence>
<dbReference type="PROSITE" id="PS50805">
    <property type="entry name" value="KRAB"/>
    <property type="match status" value="1"/>
</dbReference>
<dbReference type="SMART" id="SM00349">
    <property type="entry name" value="KRAB"/>
    <property type="match status" value="1"/>
</dbReference>
<organism evidence="12 13">
    <name type="scientific">Sus scrofa</name>
    <name type="common">Pig</name>
    <dbReference type="NCBI Taxonomy" id="9823"/>
    <lineage>
        <taxon>Eukaryota</taxon>
        <taxon>Metazoa</taxon>
        <taxon>Chordata</taxon>
        <taxon>Craniata</taxon>
        <taxon>Vertebrata</taxon>
        <taxon>Euteleostomi</taxon>
        <taxon>Mammalia</taxon>
        <taxon>Eutheria</taxon>
        <taxon>Laurasiatheria</taxon>
        <taxon>Artiodactyla</taxon>
        <taxon>Suina</taxon>
        <taxon>Suidae</taxon>
        <taxon>Sus</taxon>
    </lineage>
</organism>
<feature type="domain" description="C2H2-type" evidence="10">
    <location>
        <begin position="633"/>
        <end position="660"/>
    </location>
</feature>
<feature type="domain" description="C2H2-type" evidence="10">
    <location>
        <begin position="381"/>
        <end position="408"/>
    </location>
</feature>
<evidence type="ECO:0000259" key="11">
    <source>
        <dbReference type="PROSITE" id="PS50805"/>
    </source>
</evidence>
<dbReference type="CDD" id="cd07765">
    <property type="entry name" value="KRAB_A-box"/>
    <property type="match status" value="1"/>
</dbReference>
<feature type="region of interest" description="Disordered" evidence="9">
    <location>
        <begin position="193"/>
        <end position="213"/>
    </location>
</feature>
<feature type="domain" description="C2H2-type" evidence="10">
    <location>
        <begin position="353"/>
        <end position="380"/>
    </location>
</feature>
<dbReference type="SMART" id="SM00355">
    <property type="entry name" value="ZnF_C2H2"/>
    <property type="match status" value="12"/>
</dbReference>
<dbReference type="Proteomes" id="UP000314985">
    <property type="component" value="Unassembled WGS sequence"/>
</dbReference>
<dbReference type="FunFam" id="3.30.160.60:FF:000176">
    <property type="entry name" value="zinc finger protein 70"/>
    <property type="match status" value="2"/>
</dbReference>
<dbReference type="GO" id="GO:0043565">
    <property type="term" value="F:sequence-specific DNA binding"/>
    <property type="evidence" value="ECO:0007669"/>
    <property type="project" value="UniProtKB-ARBA"/>
</dbReference>
<evidence type="ECO:0000256" key="3">
    <source>
        <dbReference type="ARBA" id="ARBA00022723"/>
    </source>
</evidence>
<dbReference type="PANTHER" id="PTHR23234">
    <property type="entry name" value="ZNF44 PROTEIN"/>
    <property type="match status" value="1"/>
</dbReference>
<proteinExistence type="inferred from homology"/>
<accession>A0A4X1T095</accession>
<feature type="domain" description="KRAB" evidence="11">
    <location>
        <begin position="16"/>
        <end position="85"/>
    </location>
</feature>
<dbReference type="Pfam" id="PF13912">
    <property type="entry name" value="zf-C2H2_6"/>
    <property type="match status" value="1"/>
</dbReference>
<protein>
    <submittedName>
        <fullName evidence="12">Uncharacterized protein</fullName>
    </submittedName>
</protein>
<keyword evidence="6" id="KW-0862">Zinc</keyword>
<evidence type="ECO:0000256" key="8">
    <source>
        <dbReference type="PROSITE-ProRule" id="PRU00042"/>
    </source>
</evidence>
<comment type="subcellular location">
    <subcellularLocation>
        <location evidence="1">Nucleus</location>
    </subcellularLocation>
</comment>
<dbReference type="InterPro" id="IPR050758">
    <property type="entry name" value="Znf_C2H2-type"/>
</dbReference>
<dbReference type="PROSITE" id="PS00028">
    <property type="entry name" value="ZINC_FINGER_C2H2_1"/>
    <property type="match status" value="11"/>
</dbReference>
<evidence type="ECO:0000256" key="7">
    <source>
        <dbReference type="ARBA" id="ARBA00023242"/>
    </source>
</evidence>
<evidence type="ECO:0000256" key="4">
    <source>
        <dbReference type="ARBA" id="ARBA00022737"/>
    </source>
</evidence>
<evidence type="ECO:0000313" key="13">
    <source>
        <dbReference type="Proteomes" id="UP000314985"/>
    </source>
</evidence>
<feature type="domain" description="C2H2-type" evidence="10">
    <location>
        <begin position="409"/>
        <end position="436"/>
    </location>
</feature>
<reference evidence="12" key="2">
    <citation type="submission" date="2025-08" db="UniProtKB">
        <authorList>
            <consortium name="Ensembl"/>
        </authorList>
    </citation>
    <scope>IDENTIFICATION</scope>
</reference>
<evidence type="ECO:0000256" key="6">
    <source>
        <dbReference type="ARBA" id="ARBA00022833"/>
    </source>
</evidence>
<dbReference type="Gene3D" id="6.10.140.140">
    <property type="match status" value="1"/>
</dbReference>
<feature type="domain" description="C2H2-type" evidence="10">
    <location>
        <begin position="465"/>
        <end position="492"/>
    </location>
</feature>
<reference evidence="13" key="1">
    <citation type="submission" date="2017-08" db="EMBL/GenBank/DDBJ databases">
        <title>USMARCv1.0.</title>
        <authorList>
            <person name="Hannum G.I."/>
            <person name="Koren S."/>
            <person name="Schroeder S.G."/>
            <person name="Chin S.C."/>
            <person name="Nonneman D.J."/>
            <person name="Becker S.A."/>
            <person name="Rosen B.D."/>
            <person name="Bickhart D.M."/>
            <person name="Putnam N.H."/>
            <person name="Green R.E."/>
            <person name="Tuggle C.K."/>
            <person name="Liu H."/>
            <person name="Rohrer G.A."/>
            <person name="Warr A."/>
            <person name="Hall R."/>
            <person name="Kim K."/>
            <person name="Hume D.A."/>
            <person name="Talbot R."/>
            <person name="Chow W."/>
            <person name="Howe K."/>
            <person name="Schwartz A.S."/>
            <person name="Watson M."/>
            <person name="Archibald A.L."/>
            <person name="Phillippy A.M."/>
            <person name="Smith T.P.L."/>
        </authorList>
    </citation>
    <scope>NUCLEOTIDE SEQUENCE [LARGE SCALE GENOMIC DNA]</scope>
</reference>
<dbReference type="InterPro" id="IPR013087">
    <property type="entry name" value="Znf_C2H2_type"/>
</dbReference>
<evidence type="ECO:0000256" key="5">
    <source>
        <dbReference type="ARBA" id="ARBA00022771"/>
    </source>
</evidence>
<dbReference type="InterPro" id="IPR001909">
    <property type="entry name" value="KRAB"/>
</dbReference>
<keyword evidence="3" id="KW-0479">Metal-binding</keyword>
<dbReference type="FunFam" id="3.30.160.60:FF:000206">
    <property type="entry name" value="zinc finger protein 202 isoform X1"/>
    <property type="match status" value="1"/>
</dbReference>
<dbReference type="GO" id="GO:0008270">
    <property type="term" value="F:zinc ion binding"/>
    <property type="evidence" value="ECO:0007669"/>
    <property type="project" value="UniProtKB-KW"/>
</dbReference>
<keyword evidence="5 8" id="KW-0863">Zinc-finger</keyword>
<evidence type="ECO:0000313" key="12">
    <source>
        <dbReference type="Ensembl" id="ENSSSCP00070008639.1"/>
    </source>
</evidence>